<dbReference type="EMBL" id="JBHTJR010000042">
    <property type="protein sequence ID" value="MFD0992997.1"/>
    <property type="molecule type" value="Genomic_DNA"/>
</dbReference>
<gene>
    <name evidence="1" type="ORF">ACFQ1U_07250</name>
</gene>
<proteinExistence type="predicted"/>
<keyword evidence="2" id="KW-1185">Reference proteome</keyword>
<comment type="caution">
    <text evidence="1">The sequence shown here is derived from an EMBL/GenBank/DDBJ whole genome shotgun (WGS) entry which is preliminary data.</text>
</comment>
<reference evidence="2" key="1">
    <citation type="journal article" date="2019" name="Int. J. Syst. Evol. Microbiol.">
        <title>The Global Catalogue of Microorganisms (GCM) 10K type strain sequencing project: providing services to taxonomists for standard genome sequencing and annotation.</title>
        <authorList>
            <consortium name="The Broad Institute Genomics Platform"/>
            <consortium name="The Broad Institute Genome Sequencing Center for Infectious Disease"/>
            <person name="Wu L."/>
            <person name="Ma J."/>
        </authorList>
    </citation>
    <scope>NUCLEOTIDE SEQUENCE [LARGE SCALE GENOMIC DNA]</scope>
    <source>
        <strain evidence="2">CCUG 60527</strain>
    </source>
</reference>
<protein>
    <submittedName>
        <fullName evidence="1">Uncharacterized protein</fullName>
    </submittedName>
</protein>
<evidence type="ECO:0000313" key="1">
    <source>
        <dbReference type="EMBL" id="MFD0992997.1"/>
    </source>
</evidence>
<evidence type="ECO:0000313" key="2">
    <source>
        <dbReference type="Proteomes" id="UP001597062"/>
    </source>
</evidence>
<organism evidence="1 2">
    <name type="scientific">Tenacibaculum geojense</name>
    <dbReference type="NCBI Taxonomy" id="915352"/>
    <lineage>
        <taxon>Bacteria</taxon>
        <taxon>Pseudomonadati</taxon>
        <taxon>Bacteroidota</taxon>
        <taxon>Flavobacteriia</taxon>
        <taxon>Flavobacteriales</taxon>
        <taxon>Flavobacteriaceae</taxon>
        <taxon>Tenacibaculum</taxon>
    </lineage>
</organism>
<dbReference type="RefSeq" id="WP_386106823.1">
    <property type="nucleotide sequence ID" value="NZ_JBHTJR010000042.1"/>
</dbReference>
<dbReference type="Proteomes" id="UP001597062">
    <property type="component" value="Unassembled WGS sequence"/>
</dbReference>
<sequence>MPLADEDFHDTLMNPLDAQAKLFDYIVCKQIAFTPIKPEEDSYQSSGGHYGISTTTTIRSAHRFHAKMVFSRFFSNPNQVEPYAYFYEEGIKNGNPVKMNVKKAEKIYDSQGGEALQVEFSVPRTHRDKIRLHSEVLFAVRLHIDDTYSMHFPYPLGGEERFLGAKMRVKTLSAGLYQSSLDQNKEVVFDTLAELKTEKPW</sequence>
<accession>A0ABW3JRC1</accession>
<name>A0ABW3JRC1_9FLAO</name>